<feature type="compositionally biased region" description="Polar residues" evidence="1">
    <location>
        <begin position="1"/>
        <end position="27"/>
    </location>
</feature>
<reference evidence="2" key="1">
    <citation type="submission" date="2020-01" db="EMBL/GenBank/DDBJ databases">
        <title>Genome sequence of Kobresia littledalei, the first chromosome-level genome in the family Cyperaceae.</title>
        <authorList>
            <person name="Qu G."/>
        </authorList>
    </citation>
    <scope>NUCLEOTIDE SEQUENCE</scope>
    <source>
        <strain evidence="2">C.B.Clarke</strain>
        <tissue evidence="2">Leaf</tissue>
    </source>
</reference>
<dbReference type="PANTHER" id="PTHR34555:SF1">
    <property type="entry name" value="INTEGRAL MEMBRANE HEMOLYSIN-III-LIKE PROTEIN"/>
    <property type="match status" value="1"/>
</dbReference>
<feature type="region of interest" description="Disordered" evidence="1">
    <location>
        <begin position="303"/>
        <end position="327"/>
    </location>
</feature>
<gene>
    <name evidence="2" type="ORF">FCM35_KLT13871</name>
</gene>
<evidence type="ECO:0000313" key="3">
    <source>
        <dbReference type="Proteomes" id="UP000623129"/>
    </source>
</evidence>
<dbReference type="AlphaFoldDB" id="A0A833Q979"/>
<feature type="region of interest" description="Disordered" evidence="1">
    <location>
        <begin position="154"/>
        <end position="231"/>
    </location>
</feature>
<feature type="compositionally biased region" description="Basic and acidic residues" evidence="1">
    <location>
        <begin position="28"/>
        <end position="39"/>
    </location>
</feature>
<feature type="compositionally biased region" description="Polar residues" evidence="1">
    <location>
        <begin position="177"/>
        <end position="192"/>
    </location>
</feature>
<feature type="compositionally biased region" description="Low complexity" evidence="1">
    <location>
        <begin position="306"/>
        <end position="320"/>
    </location>
</feature>
<dbReference type="EMBL" id="SWLB01000026">
    <property type="protein sequence ID" value="KAF3321655.1"/>
    <property type="molecule type" value="Genomic_DNA"/>
</dbReference>
<feature type="compositionally biased region" description="Polar residues" evidence="1">
    <location>
        <begin position="68"/>
        <end position="80"/>
    </location>
</feature>
<dbReference type="OrthoDB" id="1925139at2759"/>
<dbReference type="PANTHER" id="PTHR34555">
    <property type="entry name" value="INTEGRAL MEMBRANE HEMOLYSIN-III-LIKE PROTEIN"/>
    <property type="match status" value="1"/>
</dbReference>
<feature type="compositionally biased region" description="Polar residues" evidence="1">
    <location>
        <begin position="108"/>
        <end position="135"/>
    </location>
</feature>
<keyword evidence="3" id="KW-1185">Reference proteome</keyword>
<feature type="compositionally biased region" description="Polar residues" evidence="1">
    <location>
        <begin position="207"/>
        <end position="231"/>
    </location>
</feature>
<dbReference type="Proteomes" id="UP000623129">
    <property type="component" value="Unassembled WGS sequence"/>
</dbReference>
<comment type="caution">
    <text evidence="2">The sequence shown here is derived from an EMBL/GenBank/DDBJ whole genome shotgun (WGS) entry which is preliminary data.</text>
</comment>
<accession>A0A833Q979</accession>
<feature type="region of interest" description="Disordered" evidence="1">
    <location>
        <begin position="1"/>
        <end position="135"/>
    </location>
</feature>
<proteinExistence type="predicted"/>
<organism evidence="2 3">
    <name type="scientific">Carex littledalei</name>
    <dbReference type="NCBI Taxonomy" id="544730"/>
    <lineage>
        <taxon>Eukaryota</taxon>
        <taxon>Viridiplantae</taxon>
        <taxon>Streptophyta</taxon>
        <taxon>Embryophyta</taxon>
        <taxon>Tracheophyta</taxon>
        <taxon>Spermatophyta</taxon>
        <taxon>Magnoliopsida</taxon>
        <taxon>Liliopsida</taxon>
        <taxon>Poales</taxon>
        <taxon>Cyperaceae</taxon>
        <taxon>Cyperoideae</taxon>
        <taxon>Cariceae</taxon>
        <taxon>Carex</taxon>
        <taxon>Carex subgen. Euthyceras</taxon>
    </lineage>
</organism>
<evidence type="ECO:0000313" key="2">
    <source>
        <dbReference type="EMBL" id="KAF3321655.1"/>
    </source>
</evidence>
<sequence>MAQKPVQENRSASRTAISAETRGQPTIQEKKAALREILDNTKPTEAPPLTKDKISTSDSSTNKIAGTKRSNPSSPASPLTYTYVRRRLETEQGKTNSSSVIKEEATKEQNVQNVRSSQESQNLPNSQNVQILKDSQNLQNVYKGSKLDVSEATKLQNRSPGEVNEAVKPQNGAVSEATKQQNGSKGETSEATKPQIGTKGEAREATKPQNGTKGEATQASEATKSVSSSLTASQDWKERFIRLQAYLKNCDQSNQEDYIRMLRSLSAGGRSKHAVDLEKRAIHLLLEEGKELHRMKVLNVLGKGAPSDPSLYPSQLSSPPARTQVQR</sequence>
<protein>
    <submittedName>
        <fullName evidence="2">Uncharacterized protein</fullName>
    </submittedName>
</protein>
<evidence type="ECO:0000256" key="1">
    <source>
        <dbReference type="SAM" id="MobiDB-lite"/>
    </source>
</evidence>
<name>A0A833Q979_9POAL</name>